<accession>K1U2B9</accession>
<proteinExistence type="predicted"/>
<protein>
    <submittedName>
        <fullName evidence="1">Outer membrane protein assembly complex, YaeT protein</fullName>
    </submittedName>
</protein>
<evidence type="ECO:0000313" key="1">
    <source>
        <dbReference type="EMBL" id="EKC72505.1"/>
    </source>
</evidence>
<dbReference type="PROSITE" id="PS51257">
    <property type="entry name" value="PROKAR_LIPOPROTEIN"/>
    <property type="match status" value="1"/>
</dbReference>
<feature type="non-terminal residue" evidence="1">
    <location>
        <position position="84"/>
    </location>
</feature>
<reference evidence="1" key="1">
    <citation type="journal article" date="2013" name="Environ. Microbiol.">
        <title>Microbiota from the distal guts of lean and obese adolescents exhibit partial functional redundancy besides clear differences in community structure.</title>
        <authorList>
            <person name="Ferrer M."/>
            <person name="Ruiz A."/>
            <person name="Lanza F."/>
            <person name="Haange S.B."/>
            <person name="Oberbach A."/>
            <person name="Till H."/>
            <person name="Bargiela R."/>
            <person name="Campoy C."/>
            <person name="Segura M.T."/>
            <person name="Richter M."/>
            <person name="von Bergen M."/>
            <person name="Seifert J."/>
            <person name="Suarez A."/>
        </authorList>
    </citation>
    <scope>NUCLEOTIDE SEQUENCE</scope>
</reference>
<gene>
    <name evidence="1" type="ORF">OBE_02853</name>
</gene>
<sequence length="84" mass="9157">MNYSGKLFLAAAALVLSCSNIFAQEPQDSTAVETPAFPEDAPMFKTDGTPKLYYIRNVNIHGVKYLNHEMLKSSAGLIAGDSIY</sequence>
<comment type="caution">
    <text evidence="1">The sequence shown here is derived from an EMBL/GenBank/DDBJ whole genome shotgun (WGS) entry which is preliminary data.</text>
</comment>
<dbReference type="EMBL" id="AJWZ01001878">
    <property type="protein sequence ID" value="EKC72505.1"/>
    <property type="molecule type" value="Genomic_DNA"/>
</dbReference>
<name>K1U2B9_9ZZZZ</name>
<organism evidence="1">
    <name type="scientific">human gut metagenome</name>
    <dbReference type="NCBI Taxonomy" id="408170"/>
    <lineage>
        <taxon>unclassified sequences</taxon>
        <taxon>metagenomes</taxon>
        <taxon>organismal metagenomes</taxon>
    </lineage>
</organism>
<dbReference type="AlphaFoldDB" id="K1U2B9"/>